<protein>
    <submittedName>
        <fullName evidence="1">Uncharacterized protein</fullName>
    </submittedName>
</protein>
<dbReference type="Proteomes" id="UP000467700">
    <property type="component" value="Unassembled WGS sequence"/>
</dbReference>
<evidence type="ECO:0000313" key="1">
    <source>
        <dbReference type="EMBL" id="CAA7267898.1"/>
    </source>
</evidence>
<name>A0A8S0W9N8_CYCAE</name>
<gene>
    <name evidence="1" type="ORF">AAE3_LOCUS10228</name>
</gene>
<dbReference type="EMBL" id="CACVBS010000064">
    <property type="protein sequence ID" value="CAA7267898.1"/>
    <property type="molecule type" value="Genomic_DNA"/>
</dbReference>
<accession>A0A8S0W9N8</accession>
<evidence type="ECO:0000313" key="2">
    <source>
        <dbReference type="Proteomes" id="UP000467700"/>
    </source>
</evidence>
<comment type="caution">
    <text evidence="1">The sequence shown here is derived from an EMBL/GenBank/DDBJ whole genome shotgun (WGS) entry which is preliminary data.</text>
</comment>
<proteinExistence type="predicted"/>
<dbReference type="InterPro" id="IPR012334">
    <property type="entry name" value="Pectin_lyas_fold"/>
</dbReference>
<sequence length="158" mass="17279">MSSQPLLTLGLGSEHHVLYQYNLVNAKNHYLALIQTESPYFQPVPAPPTPFTPSFAFHDPTFPDGLDSSWAFLVTRSSNILVFGGGLYSFFQNFEQTCLDTASCQSQVVNIDSFSTVSIYSLSTVATTFQLSVNQAGVINQSGNVNGFASTVTVWSRH</sequence>
<keyword evidence="2" id="KW-1185">Reference proteome</keyword>
<organism evidence="1 2">
    <name type="scientific">Cyclocybe aegerita</name>
    <name type="common">Black poplar mushroom</name>
    <name type="synonym">Agrocybe aegerita</name>
    <dbReference type="NCBI Taxonomy" id="1973307"/>
    <lineage>
        <taxon>Eukaryota</taxon>
        <taxon>Fungi</taxon>
        <taxon>Dikarya</taxon>
        <taxon>Basidiomycota</taxon>
        <taxon>Agaricomycotina</taxon>
        <taxon>Agaricomycetes</taxon>
        <taxon>Agaricomycetidae</taxon>
        <taxon>Agaricales</taxon>
        <taxon>Agaricineae</taxon>
        <taxon>Bolbitiaceae</taxon>
        <taxon>Cyclocybe</taxon>
    </lineage>
</organism>
<reference evidence="1 2" key="1">
    <citation type="submission" date="2020-01" db="EMBL/GenBank/DDBJ databases">
        <authorList>
            <person name="Gupta K D."/>
        </authorList>
    </citation>
    <scope>NUCLEOTIDE SEQUENCE [LARGE SCALE GENOMIC DNA]</scope>
</reference>
<dbReference type="AlphaFoldDB" id="A0A8S0W9N8"/>
<dbReference type="Gene3D" id="2.160.20.10">
    <property type="entry name" value="Single-stranded right-handed beta-helix, Pectin lyase-like"/>
    <property type="match status" value="1"/>
</dbReference>
<dbReference type="OrthoDB" id="1046782at2759"/>